<dbReference type="GO" id="GO:0071281">
    <property type="term" value="P:cellular response to iron ion"/>
    <property type="evidence" value="ECO:0007669"/>
    <property type="project" value="TreeGrafter"/>
</dbReference>
<keyword evidence="1" id="KW-0732">Signal</keyword>
<reference evidence="3 4" key="1">
    <citation type="submission" date="2008-12" db="EMBL/GenBank/DDBJ databases">
        <title>Complete sequence of plasmid1 of Methylobacterium chloromethanicum CM4.</title>
        <authorList>
            <consortium name="US DOE Joint Genome Institute"/>
            <person name="Lucas S."/>
            <person name="Copeland A."/>
            <person name="Lapidus A."/>
            <person name="Glavina del Rio T."/>
            <person name="Dalin E."/>
            <person name="Tice H."/>
            <person name="Bruce D."/>
            <person name="Goodwin L."/>
            <person name="Pitluck S."/>
            <person name="Chertkov O."/>
            <person name="Brettin T."/>
            <person name="Detter J.C."/>
            <person name="Han C."/>
            <person name="Larimer F."/>
            <person name="Land M."/>
            <person name="Hauser L."/>
            <person name="Kyrpides N."/>
            <person name="Mikhailova N."/>
            <person name="Marx C."/>
            <person name="Richardson P."/>
        </authorList>
    </citation>
    <scope>NUCLEOTIDE SEQUENCE [LARGE SCALE GENOMIC DNA]</scope>
    <source>
        <strain evidence="4">CM4 / NCIMB 13688</strain>
        <plasmid evidence="3 4">pCMU01</plasmid>
    </source>
</reference>
<sequence length="290" mass="30390">MPPLTRCPTWALALTLTLLGVNLACASEVRAGVETRPTRIVSMNLCADELLLRLAGRERVASVTWLAADARGSTVTREAAGLPRNHGLAEEIAGLEPDLVLAGVYTTRTAVGLMRRFSLPVVEVGSPGDFDALRAEIRRLAATLGEGEQGEALVADLDARLAAATPKQPTGLRALVMRPNALTVSPGSFGDAIIRQAGLVNVAAELGRGGAGQVPLEVAALADADLIVMDEENGAPSLATAILHHPVLKRLAGEGRLVTIPNRLWTCPGPQAAEVVRRLADAARARRAAR</sequence>
<organism evidence="3 4">
    <name type="scientific">Methylorubrum extorquens (strain CM4 / NCIMB 13688)</name>
    <name type="common">Methylobacterium extorquens</name>
    <dbReference type="NCBI Taxonomy" id="440085"/>
    <lineage>
        <taxon>Bacteria</taxon>
        <taxon>Pseudomonadati</taxon>
        <taxon>Pseudomonadota</taxon>
        <taxon>Alphaproteobacteria</taxon>
        <taxon>Hyphomicrobiales</taxon>
        <taxon>Methylobacteriaceae</taxon>
        <taxon>Methylorubrum</taxon>
    </lineage>
</organism>
<evidence type="ECO:0000256" key="1">
    <source>
        <dbReference type="SAM" id="SignalP"/>
    </source>
</evidence>
<dbReference type="SUPFAM" id="SSF53807">
    <property type="entry name" value="Helical backbone' metal receptor"/>
    <property type="match status" value="1"/>
</dbReference>
<dbReference type="RefSeq" id="WP_012606288.1">
    <property type="nucleotide sequence ID" value="NC_011758.1"/>
</dbReference>
<dbReference type="EMBL" id="CP001299">
    <property type="protein sequence ID" value="ACK86398.1"/>
    <property type="molecule type" value="Genomic_DNA"/>
</dbReference>
<feature type="signal peptide" evidence="1">
    <location>
        <begin position="1"/>
        <end position="26"/>
    </location>
</feature>
<geneLocation type="plasmid" evidence="3 4">
    <name>pCMU01</name>
</geneLocation>
<reference evidence="3 4" key="2">
    <citation type="journal article" date="2012" name="J. Bacteriol.">
        <title>Complete genome sequences of six strains of the genus Methylobacterium.</title>
        <authorList>
            <person name="Marx C.J."/>
            <person name="Bringel F."/>
            <person name="Chistoserdova L."/>
            <person name="Moulin L."/>
            <person name="Farhan Ul Haque M."/>
            <person name="Fleischman D.E."/>
            <person name="Gruffaz C."/>
            <person name="Jourand P."/>
            <person name="Knief C."/>
            <person name="Lee M.C."/>
            <person name="Muller E.E."/>
            <person name="Nadalig T."/>
            <person name="Peyraud R."/>
            <person name="Roselli S."/>
            <person name="Russ L."/>
            <person name="Goodwin L.A."/>
            <person name="Ivanova N."/>
            <person name="Kyrpides N."/>
            <person name="Lajus A."/>
            <person name="Land M.L."/>
            <person name="Medigue C."/>
            <person name="Mikhailova N."/>
            <person name="Nolan M."/>
            <person name="Woyke T."/>
            <person name="Stolyar S."/>
            <person name="Vorholt J.A."/>
            <person name="Vuilleumier S."/>
        </authorList>
    </citation>
    <scope>NUCLEOTIDE SEQUENCE [LARGE SCALE GENOMIC DNA]</scope>
    <source>
        <strain evidence="4">CM4 / NCIMB 13688</strain>
        <plasmid evidence="3 4">pCMU01</plasmid>
    </source>
</reference>
<gene>
    <name evidence="3" type="ordered locus">Mchl_5677</name>
</gene>
<dbReference type="AlphaFoldDB" id="B7L3J0"/>
<dbReference type="InterPro" id="IPR050902">
    <property type="entry name" value="ABC_Transporter_SBP"/>
</dbReference>
<name>B7L3J0_METC4</name>
<evidence type="ECO:0000313" key="4">
    <source>
        <dbReference type="Proteomes" id="UP000002385"/>
    </source>
</evidence>
<evidence type="ECO:0000259" key="2">
    <source>
        <dbReference type="PROSITE" id="PS50983"/>
    </source>
</evidence>
<dbReference type="PANTHER" id="PTHR30535:SF34">
    <property type="entry name" value="MOLYBDATE-BINDING PROTEIN MOLA"/>
    <property type="match status" value="1"/>
</dbReference>
<keyword evidence="3" id="KW-0614">Plasmid</keyword>
<dbReference type="PROSITE" id="PS50983">
    <property type="entry name" value="FE_B12_PBP"/>
    <property type="match status" value="1"/>
</dbReference>
<dbReference type="Gene3D" id="3.40.50.1980">
    <property type="entry name" value="Nitrogenase molybdenum iron protein domain"/>
    <property type="match status" value="2"/>
</dbReference>
<dbReference type="InterPro" id="IPR002491">
    <property type="entry name" value="ABC_transptr_periplasmic_BD"/>
</dbReference>
<feature type="domain" description="Fe/B12 periplasmic-binding" evidence="2">
    <location>
        <begin position="39"/>
        <end position="287"/>
    </location>
</feature>
<dbReference type="Proteomes" id="UP000002385">
    <property type="component" value="Plasmid pCMU01"/>
</dbReference>
<protein>
    <submittedName>
        <fullName evidence="3">Periplasmic binding protein</fullName>
    </submittedName>
</protein>
<dbReference type="PANTHER" id="PTHR30535">
    <property type="entry name" value="VITAMIN B12-BINDING PROTEIN"/>
    <property type="match status" value="1"/>
</dbReference>
<feature type="chain" id="PRO_5002859648" evidence="1">
    <location>
        <begin position="27"/>
        <end position="290"/>
    </location>
</feature>
<evidence type="ECO:0000313" key="3">
    <source>
        <dbReference type="EMBL" id="ACK86398.1"/>
    </source>
</evidence>
<dbReference type="HOGENOM" id="CLU_038034_8_0_5"/>
<dbReference type="KEGG" id="mch:Mchl_5677"/>
<proteinExistence type="predicted"/>
<dbReference type="Pfam" id="PF01497">
    <property type="entry name" value="Peripla_BP_2"/>
    <property type="match status" value="1"/>
</dbReference>
<accession>B7L3J0</accession>